<reference evidence="1 2" key="1">
    <citation type="submission" date="2019-08" db="EMBL/GenBank/DDBJ databases">
        <authorList>
            <person name="Alioto T."/>
            <person name="Alioto T."/>
            <person name="Gomez Garrido J."/>
        </authorList>
    </citation>
    <scope>NUCLEOTIDE SEQUENCE [LARGE SCALE GENOMIC DNA]</scope>
</reference>
<sequence>MMHSTNFSTHPPRLGRTKYLMWEKGKELFYRGAGMFTSTQASKLDQIANIQARSARERDAQVQTTPIIIQDEYITKTVSDKQVDLKYA</sequence>
<keyword evidence="2" id="KW-1185">Reference proteome</keyword>
<protein>
    <submittedName>
        <fullName evidence="1">Uncharacterized protein</fullName>
    </submittedName>
</protein>
<name>A0A5E4N1R1_9HEMI</name>
<evidence type="ECO:0000313" key="1">
    <source>
        <dbReference type="EMBL" id="VVC37749.1"/>
    </source>
</evidence>
<proteinExistence type="predicted"/>
<dbReference type="EMBL" id="CABPRJ010001454">
    <property type="protein sequence ID" value="VVC37749.1"/>
    <property type="molecule type" value="Genomic_DNA"/>
</dbReference>
<organism evidence="1 2">
    <name type="scientific">Cinara cedri</name>
    <dbReference type="NCBI Taxonomy" id="506608"/>
    <lineage>
        <taxon>Eukaryota</taxon>
        <taxon>Metazoa</taxon>
        <taxon>Ecdysozoa</taxon>
        <taxon>Arthropoda</taxon>
        <taxon>Hexapoda</taxon>
        <taxon>Insecta</taxon>
        <taxon>Pterygota</taxon>
        <taxon>Neoptera</taxon>
        <taxon>Paraneoptera</taxon>
        <taxon>Hemiptera</taxon>
        <taxon>Sternorrhyncha</taxon>
        <taxon>Aphidomorpha</taxon>
        <taxon>Aphidoidea</taxon>
        <taxon>Aphididae</taxon>
        <taxon>Lachninae</taxon>
        <taxon>Cinara</taxon>
    </lineage>
</organism>
<evidence type="ECO:0000313" key="2">
    <source>
        <dbReference type="Proteomes" id="UP000325440"/>
    </source>
</evidence>
<dbReference type="Proteomes" id="UP000325440">
    <property type="component" value="Unassembled WGS sequence"/>
</dbReference>
<accession>A0A5E4N1R1</accession>
<gene>
    <name evidence="1" type="ORF">CINCED_3A024785</name>
</gene>
<dbReference type="AlphaFoldDB" id="A0A5E4N1R1"/>